<comment type="subcellular location">
    <subcellularLocation>
        <location evidence="1">Cell inner membrane</location>
        <topology evidence="1">Multi-pass membrane protein</topology>
    </subcellularLocation>
</comment>
<keyword evidence="9 11" id="KW-0807">Transducer</keyword>
<dbReference type="CDD" id="cd11386">
    <property type="entry name" value="MCP_signal"/>
    <property type="match status" value="1"/>
</dbReference>
<evidence type="ECO:0000256" key="5">
    <source>
        <dbReference type="ARBA" id="ARBA00022519"/>
    </source>
</evidence>
<keyword evidence="4" id="KW-0145">Chemotaxis</keyword>
<evidence type="ECO:0000256" key="6">
    <source>
        <dbReference type="ARBA" id="ARBA00022692"/>
    </source>
</evidence>
<dbReference type="Proteomes" id="UP000231501">
    <property type="component" value="Unassembled WGS sequence"/>
</dbReference>
<evidence type="ECO:0000313" key="17">
    <source>
        <dbReference type="Proteomes" id="UP000231501"/>
    </source>
</evidence>
<dbReference type="GO" id="GO:0005886">
    <property type="term" value="C:plasma membrane"/>
    <property type="evidence" value="ECO:0007669"/>
    <property type="project" value="UniProtKB-SubCell"/>
</dbReference>
<evidence type="ECO:0000259" key="15">
    <source>
        <dbReference type="PROSITE" id="PS50885"/>
    </source>
</evidence>
<dbReference type="FunFam" id="1.10.287.950:FF:000001">
    <property type="entry name" value="Methyl-accepting chemotaxis sensory transducer"/>
    <property type="match status" value="1"/>
</dbReference>
<evidence type="ECO:0000256" key="8">
    <source>
        <dbReference type="ARBA" id="ARBA00023136"/>
    </source>
</evidence>
<dbReference type="GO" id="GO:0006935">
    <property type="term" value="P:chemotaxis"/>
    <property type="evidence" value="ECO:0007669"/>
    <property type="project" value="UniProtKB-KW"/>
</dbReference>
<evidence type="ECO:0000256" key="4">
    <source>
        <dbReference type="ARBA" id="ARBA00022500"/>
    </source>
</evidence>
<feature type="domain" description="HAMP" evidence="15">
    <location>
        <begin position="273"/>
        <end position="325"/>
    </location>
</feature>
<dbReference type="InterPro" id="IPR051310">
    <property type="entry name" value="MCP_chemotaxis"/>
</dbReference>
<dbReference type="InterPro" id="IPR004089">
    <property type="entry name" value="MCPsignal_dom"/>
</dbReference>
<dbReference type="Gene3D" id="1.10.287.950">
    <property type="entry name" value="Methyl-accepting chemotaxis protein"/>
    <property type="match status" value="1"/>
</dbReference>
<dbReference type="PANTHER" id="PTHR43531:SF14">
    <property type="entry name" value="METHYL-ACCEPTING CHEMOTAXIS PROTEIN I-RELATED"/>
    <property type="match status" value="1"/>
</dbReference>
<dbReference type="PANTHER" id="PTHR43531">
    <property type="entry name" value="PROTEIN ICFG"/>
    <property type="match status" value="1"/>
</dbReference>
<dbReference type="EMBL" id="PEOG01000025">
    <property type="protein sequence ID" value="PIM53142.1"/>
    <property type="molecule type" value="Genomic_DNA"/>
</dbReference>
<feature type="region of interest" description="Disordered" evidence="12">
    <location>
        <begin position="1"/>
        <end position="38"/>
    </location>
</feature>
<dbReference type="InterPro" id="IPR003122">
    <property type="entry name" value="Tar_rcpt_lig-bd"/>
</dbReference>
<dbReference type="SMART" id="SM00304">
    <property type="entry name" value="HAMP"/>
    <property type="match status" value="1"/>
</dbReference>
<gene>
    <name evidence="16" type="ORF">CS062_11125</name>
</gene>
<feature type="transmembrane region" description="Helical" evidence="13">
    <location>
        <begin position="251"/>
        <end position="276"/>
    </location>
</feature>
<dbReference type="GO" id="GO:0004888">
    <property type="term" value="F:transmembrane signaling receptor activity"/>
    <property type="evidence" value="ECO:0007669"/>
    <property type="project" value="InterPro"/>
</dbReference>
<evidence type="ECO:0000256" key="13">
    <source>
        <dbReference type="SAM" id="Phobius"/>
    </source>
</evidence>
<evidence type="ECO:0000256" key="3">
    <source>
        <dbReference type="ARBA" id="ARBA00022481"/>
    </source>
</evidence>
<evidence type="ECO:0000256" key="7">
    <source>
        <dbReference type="ARBA" id="ARBA00022989"/>
    </source>
</evidence>
<comment type="caution">
    <text evidence="16">The sequence shown here is derived from an EMBL/GenBank/DDBJ whole genome shotgun (WGS) entry which is preliminary data.</text>
</comment>
<keyword evidence="8 13" id="KW-0472">Membrane</keyword>
<dbReference type="InterPro" id="IPR004090">
    <property type="entry name" value="Chemotax_Me-accpt_rcpt"/>
</dbReference>
<evidence type="ECO:0000313" key="16">
    <source>
        <dbReference type="EMBL" id="PIM53142.1"/>
    </source>
</evidence>
<dbReference type="PROSITE" id="PS50885">
    <property type="entry name" value="HAMP"/>
    <property type="match status" value="1"/>
</dbReference>
<comment type="similarity">
    <text evidence="10">Belongs to the methyl-accepting chemotaxis (MCP) protein family.</text>
</comment>
<evidence type="ECO:0000256" key="12">
    <source>
        <dbReference type="SAM" id="MobiDB-lite"/>
    </source>
</evidence>
<dbReference type="GO" id="GO:0007165">
    <property type="term" value="P:signal transduction"/>
    <property type="evidence" value="ECO:0007669"/>
    <property type="project" value="UniProtKB-KW"/>
</dbReference>
<sequence>MSPASGARSTTPAGASASWRRWPRSGAEAAGPPFPQGSGPARRLLGCFRSATLSGAAMRTLRHFTIRTRLMALGLLSVLAMLLIGGDGLWAMARTKQDFQHYVRQDVESLVQLSEVRAGVGNLRRYEKDMLINIGDDAAVKRYHEEWRKTFEGVIRSLEVIGALDILPEIKAMPPAMKASLGNYRNGLDGIVARILKQEFVDSAEANRQTEPIKGPVREMDKQLGEMTQAIMARGNQEVQRIDAEETRIRMALGGVMLLGVVVIGTFTFFNIASILTPLAQAVSSTERIARQDLSERVDVHGADETAAMMRGVQGMQHSIRHVVSGVRQATDSIATASREVAAGAHDLSHRTEQAASNLQETASAMEELTASVQHNADSARQANQLAEEAAGAADRGVSVVGEVVQTMGRISASSARIVDIIGTIDGIAFQTNILALNAAVEAARAGEQGRGFAVVAGEVRTLAQRSAEAAKEIKQLITASGESVASGSALVERAGQTMNEISESITRVSRIVAEISHATVEQSGGINQIGTAISQLDQMTQQNAALVEESAAAAQSLQHQADALSQSVAVFKLS</sequence>
<feature type="transmembrane region" description="Helical" evidence="13">
    <location>
        <begin position="70"/>
        <end position="90"/>
    </location>
</feature>
<accession>A0A2G9C9W4</accession>
<protein>
    <recommendedName>
        <fullName evidence="18">Methyl-accepting chemotaxis protein</fullName>
    </recommendedName>
</protein>
<dbReference type="InterPro" id="IPR003660">
    <property type="entry name" value="HAMP_dom"/>
</dbReference>
<dbReference type="PRINTS" id="PR00260">
    <property type="entry name" value="CHEMTRNSDUCR"/>
</dbReference>
<dbReference type="SMART" id="SM00283">
    <property type="entry name" value="MA"/>
    <property type="match status" value="1"/>
</dbReference>
<evidence type="ECO:0000256" key="1">
    <source>
        <dbReference type="ARBA" id="ARBA00004429"/>
    </source>
</evidence>
<dbReference type="AlphaFoldDB" id="A0A2G9C9W4"/>
<reference evidence="16 17" key="1">
    <citation type="submission" date="2017-11" db="EMBL/GenBank/DDBJ databases">
        <title>Draft genome sequence of Mitsuaria sp. HWN-4.</title>
        <authorList>
            <person name="Gundlapally S.R."/>
        </authorList>
    </citation>
    <scope>NUCLEOTIDE SEQUENCE [LARGE SCALE GENOMIC DNA]</scope>
    <source>
        <strain evidence="16 17">HWN-4</strain>
    </source>
</reference>
<feature type="domain" description="Methyl-accepting transducer" evidence="14">
    <location>
        <begin position="330"/>
        <end position="559"/>
    </location>
</feature>
<evidence type="ECO:0000256" key="10">
    <source>
        <dbReference type="ARBA" id="ARBA00029447"/>
    </source>
</evidence>
<organism evidence="16 17">
    <name type="scientific">Roseateles chitinivorans</name>
    <dbReference type="NCBI Taxonomy" id="2917965"/>
    <lineage>
        <taxon>Bacteria</taxon>
        <taxon>Pseudomonadati</taxon>
        <taxon>Pseudomonadota</taxon>
        <taxon>Betaproteobacteria</taxon>
        <taxon>Burkholderiales</taxon>
        <taxon>Sphaerotilaceae</taxon>
        <taxon>Roseateles</taxon>
    </lineage>
</organism>
<evidence type="ECO:0000256" key="9">
    <source>
        <dbReference type="ARBA" id="ARBA00023224"/>
    </source>
</evidence>
<dbReference type="Pfam" id="PF02203">
    <property type="entry name" value="TarH"/>
    <property type="match status" value="1"/>
</dbReference>
<keyword evidence="7 13" id="KW-1133">Transmembrane helix</keyword>
<keyword evidence="3" id="KW-0488">Methylation</keyword>
<keyword evidence="17" id="KW-1185">Reference proteome</keyword>
<dbReference type="PROSITE" id="PS50111">
    <property type="entry name" value="CHEMOTAXIS_TRANSDUC_2"/>
    <property type="match status" value="1"/>
</dbReference>
<evidence type="ECO:0000256" key="2">
    <source>
        <dbReference type="ARBA" id="ARBA00022475"/>
    </source>
</evidence>
<dbReference type="Pfam" id="PF00672">
    <property type="entry name" value="HAMP"/>
    <property type="match status" value="1"/>
</dbReference>
<evidence type="ECO:0000259" key="14">
    <source>
        <dbReference type="PROSITE" id="PS50111"/>
    </source>
</evidence>
<evidence type="ECO:0008006" key="18">
    <source>
        <dbReference type="Google" id="ProtNLM"/>
    </source>
</evidence>
<dbReference type="Pfam" id="PF00015">
    <property type="entry name" value="MCPsignal"/>
    <property type="match status" value="1"/>
</dbReference>
<keyword evidence="5" id="KW-0997">Cell inner membrane</keyword>
<keyword evidence="2" id="KW-1003">Cell membrane</keyword>
<proteinExistence type="inferred from homology"/>
<keyword evidence="6 13" id="KW-0812">Transmembrane</keyword>
<name>A0A2G9C9W4_9BURK</name>
<dbReference type="SUPFAM" id="SSF58104">
    <property type="entry name" value="Methyl-accepting chemotaxis protein (MCP) signaling domain"/>
    <property type="match status" value="1"/>
</dbReference>
<evidence type="ECO:0000256" key="11">
    <source>
        <dbReference type="PROSITE-ProRule" id="PRU00284"/>
    </source>
</evidence>
<dbReference type="CDD" id="cd06225">
    <property type="entry name" value="HAMP"/>
    <property type="match status" value="1"/>
</dbReference>